<sequence length="99" mass="11619">MDSQDLDGQFDILHQKVTAHQIFINIWEMVDKLYYRGFIVDYIIMDRASTNCTFTSMLFTGDPKEGYTIMNMYDASHSICITHLMYILKKLFCNLESSK</sequence>
<proteinExistence type="predicted"/>
<comment type="caution">
    <text evidence="1">The sequence shown here is derived from an EMBL/GenBank/DDBJ whole genome shotgun (WGS) entry which is preliminary data.</text>
</comment>
<evidence type="ECO:0000313" key="2">
    <source>
        <dbReference type="Proteomes" id="UP001195483"/>
    </source>
</evidence>
<dbReference type="AlphaFoldDB" id="A0AAE0SK86"/>
<keyword evidence="2" id="KW-1185">Reference proteome</keyword>
<name>A0AAE0SK86_9BIVA</name>
<evidence type="ECO:0000313" key="1">
    <source>
        <dbReference type="EMBL" id="KAK3593261.1"/>
    </source>
</evidence>
<accession>A0AAE0SK86</accession>
<reference evidence="1" key="3">
    <citation type="submission" date="2023-05" db="EMBL/GenBank/DDBJ databases">
        <authorList>
            <person name="Smith C.H."/>
        </authorList>
    </citation>
    <scope>NUCLEOTIDE SEQUENCE</scope>
    <source>
        <strain evidence="1">CHS0354</strain>
        <tissue evidence="1">Mantle</tissue>
    </source>
</reference>
<dbReference type="EMBL" id="JAEAOA010000748">
    <property type="protein sequence ID" value="KAK3593261.1"/>
    <property type="molecule type" value="Genomic_DNA"/>
</dbReference>
<dbReference type="Proteomes" id="UP001195483">
    <property type="component" value="Unassembled WGS sequence"/>
</dbReference>
<gene>
    <name evidence="1" type="ORF">CHS0354_012354</name>
</gene>
<reference evidence="1" key="2">
    <citation type="journal article" date="2021" name="Genome Biol. Evol.">
        <title>Developing a high-quality reference genome for a parasitic bivalve with doubly uniparental inheritance (Bivalvia: Unionida).</title>
        <authorList>
            <person name="Smith C.H."/>
        </authorList>
    </citation>
    <scope>NUCLEOTIDE SEQUENCE</scope>
    <source>
        <strain evidence="1">CHS0354</strain>
        <tissue evidence="1">Mantle</tissue>
    </source>
</reference>
<protein>
    <submittedName>
        <fullName evidence="1">Uncharacterized protein</fullName>
    </submittedName>
</protein>
<reference evidence="1" key="1">
    <citation type="journal article" date="2021" name="Genome Biol. Evol.">
        <title>A High-Quality Reference Genome for a Parasitic Bivalve with Doubly Uniparental Inheritance (Bivalvia: Unionida).</title>
        <authorList>
            <person name="Smith C.H."/>
        </authorList>
    </citation>
    <scope>NUCLEOTIDE SEQUENCE</scope>
    <source>
        <strain evidence="1">CHS0354</strain>
    </source>
</reference>
<organism evidence="1 2">
    <name type="scientific">Potamilus streckersoni</name>
    <dbReference type="NCBI Taxonomy" id="2493646"/>
    <lineage>
        <taxon>Eukaryota</taxon>
        <taxon>Metazoa</taxon>
        <taxon>Spiralia</taxon>
        <taxon>Lophotrochozoa</taxon>
        <taxon>Mollusca</taxon>
        <taxon>Bivalvia</taxon>
        <taxon>Autobranchia</taxon>
        <taxon>Heteroconchia</taxon>
        <taxon>Palaeoheterodonta</taxon>
        <taxon>Unionida</taxon>
        <taxon>Unionoidea</taxon>
        <taxon>Unionidae</taxon>
        <taxon>Ambleminae</taxon>
        <taxon>Lampsilini</taxon>
        <taxon>Potamilus</taxon>
    </lineage>
</organism>